<feature type="chain" id="PRO_5025622878" evidence="3">
    <location>
        <begin position="25"/>
        <end position="273"/>
    </location>
</feature>
<dbReference type="GeneTree" id="ENSGT00390000017134"/>
<evidence type="ECO:0000313" key="4">
    <source>
        <dbReference type="Ensembl" id="ENSTRUP00000056688.2"/>
    </source>
</evidence>
<organism evidence="4 5">
    <name type="scientific">Takifugu rubripes</name>
    <name type="common">Japanese pufferfish</name>
    <name type="synonym">Fugu rubripes</name>
    <dbReference type="NCBI Taxonomy" id="31033"/>
    <lineage>
        <taxon>Eukaryota</taxon>
        <taxon>Metazoa</taxon>
        <taxon>Chordata</taxon>
        <taxon>Craniata</taxon>
        <taxon>Vertebrata</taxon>
        <taxon>Euteleostomi</taxon>
        <taxon>Actinopterygii</taxon>
        <taxon>Neopterygii</taxon>
        <taxon>Teleostei</taxon>
        <taxon>Neoteleostei</taxon>
        <taxon>Acanthomorphata</taxon>
        <taxon>Eupercaria</taxon>
        <taxon>Tetraodontiformes</taxon>
        <taxon>Tetradontoidea</taxon>
        <taxon>Tetraodontidae</taxon>
        <taxon>Takifugu</taxon>
    </lineage>
</organism>
<proteinExistence type="predicted"/>
<protein>
    <submittedName>
        <fullName evidence="4">Transmembrane protein 119b</fullName>
    </submittedName>
</protein>
<dbReference type="GO" id="GO:0033690">
    <property type="term" value="P:positive regulation of osteoblast proliferation"/>
    <property type="evidence" value="ECO:0007669"/>
    <property type="project" value="TreeGrafter"/>
</dbReference>
<reference evidence="4" key="2">
    <citation type="submission" date="2025-08" db="UniProtKB">
        <authorList>
            <consortium name="Ensembl"/>
        </authorList>
    </citation>
    <scope>IDENTIFICATION</scope>
</reference>
<reference evidence="4 5" key="1">
    <citation type="journal article" date="2011" name="Genome Biol. Evol.">
        <title>Integration of the genetic map and genome assembly of fugu facilitates insights into distinct features of genome evolution in teleosts and mammals.</title>
        <authorList>
            <person name="Kai W."/>
            <person name="Kikuchi K."/>
            <person name="Tohari S."/>
            <person name="Chew A.K."/>
            <person name="Tay A."/>
            <person name="Fujiwara A."/>
            <person name="Hosoya S."/>
            <person name="Suetake H."/>
            <person name="Naruse K."/>
            <person name="Brenner S."/>
            <person name="Suzuki Y."/>
            <person name="Venkatesh B."/>
        </authorList>
    </citation>
    <scope>NUCLEOTIDE SEQUENCE [LARGE SCALE GENOMIC DNA]</scope>
</reference>
<keyword evidence="3" id="KW-0732">Signal</keyword>
<dbReference type="Pfam" id="PF15724">
    <property type="entry name" value="TMEM119"/>
    <property type="match status" value="1"/>
</dbReference>
<dbReference type="InterPro" id="IPR031453">
    <property type="entry name" value="TMEM119"/>
</dbReference>
<feature type="region of interest" description="Disordered" evidence="1">
    <location>
        <begin position="129"/>
        <end position="154"/>
    </location>
</feature>
<dbReference type="InParanoid" id="A0A3B5KML1"/>
<keyword evidence="5" id="KW-1185">Reference proteome</keyword>
<dbReference type="PANTHER" id="PTHR28645:SF1">
    <property type="entry name" value="TRANSMEMBRANE PROTEIN 119"/>
    <property type="match status" value="1"/>
</dbReference>
<keyword evidence="2" id="KW-0472">Membrane</keyword>
<evidence type="ECO:0000256" key="2">
    <source>
        <dbReference type="SAM" id="Phobius"/>
    </source>
</evidence>
<dbReference type="GO" id="GO:0001503">
    <property type="term" value="P:ossification"/>
    <property type="evidence" value="ECO:0007669"/>
    <property type="project" value="InterPro"/>
</dbReference>
<evidence type="ECO:0000256" key="3">
    <source>
        <dbReference type="SAM" id="SignalP"/>
    </source>
</evidence>
<dbReference type="OMA" id="AVFMSHR"/>
<evidence type="ECO:0000313" key="5">
    <source>
        <dbReference type="Proteomes" id="UP000005226"/>
    </source>
</evidence>
<dbReference type="AlphaFoldDB" id="A0A3B5KML1"/>
<reference evidence="4" key="3">
    <citation type="submission" date="2025-09" db="UniProtKB">
        <authorList>
            <consortium name="Ensembl"/>
        </authorList>
    </citation>
    <scope>IDENTIFICATION</scope>
</reference>
<keyword evidence="2" id="KW-0812">Transmembrane</keyword>
<dbReference type="Ensembl" id="ENSTRUT00000058028.2">
    <property type="protein sequence ID" value="ENSTRUP00000056688.2"/>
    <property type="gene ID" value="ENSTRUG00000023913.2"/>
</dbReference>
<dbReference type="STRING" id="31033.ENSTRUP00000056688"/>
<dbReference type="GO" id="GO:0030501">
    <property type="term" value="P:positive regulation of bone mineralization"/>
    <property type="evidence" value="ECO:0007669"/>
    <property type="project" value="TreeGrafter"/>
</dbReference>
<dbReference type="Proteomes" id="UP000005226">
    <property type="component" value="Chromosome 6"/>
</dbReference>
<feature type="signal peptide" evidence="3">
    <location>
        <begin position="1"/>
        <end position="24"/>
    </location>
</feature>
<name>A0A3B5KML1_TAKRU</name>
<dbReference type="GO" id="GO:0005886">
    <property type="term" value="C:plasma membrane"/>
    <property type="evidence" value="ECO:0007669"/>
    <property type="project" value="TreeGrafter"/>
</dbReference>
<keyword evidence="2" id="KW-1133">Transmembrane helix</keyword>
<dbReference type="PANTHER" id="PTHR28645">
    <property type="entry name" value="TRANSMEMBRANE PROTEIN 119"/>
    <property type="match status" value="1"/>
</dbReference>
<feature type="transmembrane region" description="Helical" evidence="2">
    <location>
        <begin position="84"/>
        <end position="107"/>
    </location>
</feature>
<feature type="region of interest" description="Disordered" evidence="1">
    <location>
        <begin position="170"/>
        <end position="255"/>
    </location>
</feature>
<sequence>RDHMPPPARRVFGLCALLCSGISATPLPFYTFLEGSSGGEELGNFTDLLRSGNFSSEFRTAPTGPAPVETDFLSDTVSFLQENMLLIIVSSVLILLLFLIVCGAVFMSRRHKVNAYYPSAFPSKMYVDRRDKTGGAKPFNEVPEKPAPEQQPEPVDFHRQLQADIMRAARSLRTPSKPADAAEAAGSRKNAADRRPEDDSQPEQSFLEQQRPDGPTEAAAAELPPPQLPHPQDEDDDDDSQTCASDRTLRPPSLHLHGDAATLQLIAGEKTAF</sequence>
<accession>A0A3B5KML1</accession>
<evidence type="ECO:0000256" key="1">
    <source>
        <dbReference type="SAM" id="MobiDB-lite"/>
    </source>
</evidence>
<dbReference type="GO" id="GO:0045669">
    <property type="term" value="P:positive regulation of osteoblast differentiation"/>
    <property type="evidence" value="ECO:0007669"/>
    <property type="project" value="TreeGrafter"/>
</dbReference>